<feature type="transmembrane region" description="Helical" evidence="1">
    <location>
        <begin position="59"/>
        <end position="81"/>
    </location>
</feature>
<dbReference type="EMBL" id="JAVIJF010000007">
    <property type="protein sequence ID" value="MDX8525085.1"/>
    <property type="molecule type" value="Genomic_DNA"/>
</dbReference>
<keyword evidence="3" id="KW-1185">Reference proteome</keyword>
<organism evidence="2 3">
    <name type="scientific">Mesorhizobium montanum</name>
    <dbReference type="NCBI Taxonomy" id="3072323"/>
    <lineage>
        <taxon>Bacteria</taxon>
        <taxon>Pseudomonadati</taxon>
        <taxon>Pseudomonadota</taxon>
        <taxon>Alphaproteobacteria</taxon>
        <taxon>Hyphomicrobiales</taxon>
        <taxon>Phyllobacteriaceae</taxon>
        <taxon>Mesorhizobium</taxon>
    </lineage>
</organism>
<keyword evidence="1" id="KW-0472">Membrane</keyword>
<name>A0ABU4ZJA6_9HYPH</name>
<sequence>MDSPSPGDGGHESGFFRARWLGKAPVDRLFWRDMLLVGTILSIASSVLALILLGLKLPLWLVLALHFLPVPYSIFLTIAVWRTAEKTGGLKAQLMMLGSALWLIATAIA</sequence>
<feature type="transmembrane region" description="Helical" evidence="1">
    <location>
        <begin position="29"/>
        <end position="53"/>
    </location>
</feature>
<keyword evidence="1" id="KW-0812">Transmembrane</keyword>
<proteinExistence type="predicted"/>
<keyword evidence="1" id="KW-1133">Transmembrane helix</keyword>
<reference evidence="2 3" key="1">
    <citation type="submission" date="2023-08" db="EMBL/GenBank/DDBJ databases">
        <title>Implementing the SeqCode for naming new Mesorhizobium species isolated from Vachellia karroo root nodules.</title>
        <authorList>
            <person name="Van Lill M."/>
        </authorList>
    </citation>
    <scope>NUCLEOTIDE SEQUENCE [LARGE SCALE GENOMIC DNA]</scope>
    <source>
        <strain evidence="2 3">MSK 1335</strain>
    </source>
</reference>
<dbReference type="RefSeq" id="WP_320232955.1">
    <property type="nucleotide sequence ID" value="NZ_JAVIJF010000007.1"/>
</dbReference>
<comment type="caution">
    <text evidence="2">The sequence shown here is derived from an EMBL/GenBank/DDBJ whole genome shotgun (WGS) entry which is preliminary data.</text>
</comment>
<evidence type="ECO:0000313" key="2">
    <source>
        <dbReference type="EMBL" id="MDX8525085.1"/>
    </source>
</evidence>
<evidence type="ECO:0000256" key="1">
    <source>
        <dbReference type="SAM" id="Phobius"/>
    </source>
</evidence>
<dbReference type="Proteomes" id="UP001276840">
    <property type="component" value="Unassembled WGS sequence"/>
</dbReference>
<evidence type="ECO:0000313" key="3">
    <source>
        <dbReference type="Proteomes" id="UP001276840"/>
    </source>
</evidence>
<gene>
    <name evidence="2" type="ORF">RFM68_11245</name>
</gene>
<accession>A0ABU4ZJA6</accession>
<protein>
    <submittedName>
        <fullName evidence="2">Uncharacterized protein</fullName>
    </submittedName>
</protein>